<evidence type="ECO:0000256" key="5">
    <source>
        <dbReference type="ARBA" id="ARBA00023014"/>
    </source>
</evidence>
<dbReference type="GO" id="GO:0003861">
    <property type="term" value="F:3-isopropylmalate dehydratase activity"/>
    <property type="evidence" value="ECO:0007669"/>
    <property type="project" value="UniProtKB-UniRule"/>
</dbReference>
<comment type="similarity">
    <text evidence="1 7">Belongs to the LeuD family. LeuD type 2 subfamily.</text>
</comment>
<dbReference type="InterPro" id="IPR033940">
    <property type="entry name" value="IPMI_Swivel"/>
</dbReference>
<dbReference type="InterPro" id="IPR015928">
    <property type="entry name" value="Aconitase/3IPM_dehydase_swvl"/>
</dbReference>
<dbReference type="InterPro" id="IPR050075">
    <property type="entry name" value="LeuD"/>
</dbReference>
<feature type="domain" description="Aconitase/3-isopropylmalate dehydratase large subunit alpha/beta/alpha" evidence="8">
    <location>
        <begin position="82"/>
        <end position="186"/>
    </location>
</feature>
<dbReference type="HAMAP" id="MF_01032">
    <property type="entry name" value="LeuD_type2"/>
    <property type="match status" value="1"/>
</dbReference>
<dbReference type="EMBL" id="DWYS01000116">
    <property type="protein sequence ID" value="HJB08124.1"/>
    <property type="molecule type" value="Genomic_DNA"/>
</dbReference>
<accession>A0A9D2L8U9</accession>
<comment type="pathway">
    <text evidence="7">Amino-acid biosynthesis; L-leucine biosynthesis; L-leucine from 3-methyl-2-oxobutanoate: step 2/4.</text>
</comment>
<dbReference type="InterPro" id="IPR015931">
    <property type="entry name" value="Acnase/IPM_dHydase_lsu_aba_1/3"/>
</dbReference>
<dbReference type="Proteomes" id="UP000886804">
    <property type="component" value="Unassembled WGS sequence"/>
</dbReference>
<dbReference type="EC" id="4.2.1.33" evidence="7"/>
<comment type="subunit">
    <text evidence="2">Monomer.</text>
</comment>
<name>A0A9D2L8U9_9FIRM</name>
<dbReference type="SUPFAM" id="SSF52016">
    <property type="entry name" value="LeuD/IlvD-like"/>
    <property type="match status" value="1"/>
</dbReference>
<organism evidence="10 11">
    <name type="scientific">Candidatus Enterocloster faecavium</name>
    <dbReference type="NCBI Taxonomy" id="2838560"/>
    <lineage>
        <taxon>Bacteria</taxon>
        <taxon>Bacillati</taxon>
        <taxon>Bacillota</taxon>
        <taxon>Clostridia</taxon>
        <taxon>Lachnospirales</taxon>
        <taxon>Lachnospiraceae</taxon>
        <taxon>Enterocloster</taxon>
    </lineage>
</organism>
<keyword evidence="4" id="KW-0408">Iron</keyword>
<sequence length="538" mass="57962">MEKTLDVKVDLCVLEDIEDGERMLQKGRNKEVPAIVVVDQVVPPNSQAVSGLHKSLMTAADREEIPLFYGRGMSPYIVCGQYAKAGQVIAGCTPQITSVGAAGAYGICVTPNEMAALLSGECLKREEPGICRILLKGKLEGTAEAKDLALEMVKVIGSGGGKGKILKIFGAGAMELSLEERITICDVLQKTEGVPVFEPGIQEQEADLKFDLSSVVPQVVLPDIYETIVPASSLPYVKVKCVFIGGTAGGGLKSLALAAHMLKGRKVAYGVRLVAAPATAEIYVEAASKGYITDIMEAGGLVINQCGNPEVQGRVGKDEVMVSNDVENRKGYAGFDTSKTYISDTRTAVQAALSGEMGLAKVKKEEKTEEHRSLTFEGRCWKFGDDIDTDIIIPTQHLNYETMDEIKSHAFEPLRPELPTLLKEGDLIVAGSNFGCGSSREQAAEVILACGVHCIIAKSFARIFFRNAINNGILLLECKELPDEVNEGDVIRVELDKQQITANGKTYAIPAVPENLYNIIMDGGLVKSIMKKVQNHQL</sequence>
<keyword evidence="7" id="KW-0028">Amino-acid biosynthesis</keyword>
<dbReference type="InterPro" id="IPR036008">
    <property type="entry name" value="Aconitase_4Fe-4S_dom"/>
</dbReference>
<reference evidence="10" key="1">
    <citation type="journal article" date="2021" name="PeerJ">
        <title>Extensive microbial diversity within the chicken gut microbiome revealed by metagenomics and culture.</title>
        <authorList>
            <person name="Gilroy R."/>
            <person name="Ravi A."/>
            <person name="Getino M."/>
            <person name="Pursley I."/>
            <person name="Horton D.L."/>
            <person name="Alikhan N.F."/>
            <person name="Baker D."/>
            <person name="Gharbi K."/>
            <person name="Hall N."/>
            <person name="Watson M."/>
            <person name="Adriaenssens E.M."/>
            <person name="Foster-Nyarko E."/>
            <person name="Jarju S."/>
            <person name="Secka A."/>
            <person name="Antonio M."/>
            <person name="Oren A."/>
            <person name="Chaudhuri R.R."/>
            <person name="La Ragione R."/>
            <person name="Hildebrand F."/>
            <person name="Pallen M.J."/>
        </authorList>
    </citation>
    <scope>NUCLEOTIDE SEQUENCE</scope>
    <source>
        <strain evidence="10">CHK188-4685</strain>
    </source>
</reference>
<protein>
    <recommendedName>
        <fullName evidence="7">3-isopropylmalate dehydratase small subunit</fullName>
        <ecNumber evidence="7">4.2.1.33</ecNumber>
    </recommendedName>
    <alternativeName>
        <fullName evidence="7">Alpha-IPM isomerase</fullName>
        <shortName evidence="7">IPMI</shortName>
    </alternativeName>
    <alternativeName>
        <fullName evidence="7">Isopropylmalate isomerase</fullName>
    </alternativeName>
</protein>
<evidence type="ECO:0000256" key="7">
    <source>
        <dbReference type="HAMAP-Rule" id="MF_01032"/>
    </source>
</evidence>
<evidence type="ECO:0000313" key="11">
    <source>
        <dbReference type="Proteomes" id="UP000886804"/>
    </source>
</evidence>
<dbReference type="InterPro" id="IPR000573">
    <property type="entry name" value="AconitaseA/IPMdHydase_ssu_swvl"/>
</dbReference>
<evidence type="ECO:0000256" key="3">
    <source>
        <dbReference type="ARBA" id="ARBA00022723"/>
    </source>
</evidence>
<dbReference type="GO" id="GO:0051536">
    <property type="term" value="F:iron-sulfur cluster binding"/>
    <property type="evidence" value="ECO:0007669"/>
    <property type="project" value="UniProtKB-KW"/>
</dbReference>
<comment type="subunit">
    <text evidence="7">Heterodimer of LeuC and LeuD.</text>
</comment>
<dbReference type="InterPro" id="IPR001030">
    <property type="entry name" value="Acoase/IPM_deHydtase_lsu_aba"/>
</dbReference>
<dbReference type="Gene3D" id="3.30.499.10">
    <property type="entry name" value="Aconitase, domain 3"/>
    <property type="match status" value="2"/>
</dbReference>
<dbReference type="InterPro" id="IPR011827">
    <property type="entry name" value="LeuD_type2/HacB/DmdB"/>
</dbReference>
<dbReference type="Pfam" id="PF00694">
    <property type="entry name" value="Aconitase_C"/>
    <property type="match status" value="1"/>
</dbReference>
<dbReference type="Pfam" id="PF00330">
    <property type="entry name" value="Aconitase"/>
    <property type="match status" value="1"/>
</dbReference>
<keyword evidence="7" id="KW-0432">Leucine biosynthesis</keyword>
<dbReference type="GO" id="GO:0009098">
    <property type="term" value="P:L-leucine biosynthetic process"/>
    <property type="evidence" value="ECO:0007669"/>
    <property type="project" value="UniProtKB-UniRule"/>
</dbReference>
<evidence type="ECO:0000256" key="4">
    <source>
        <dbReference type="ARBA" id="ARBA00023004"/>
    </source>
</evidence>
<dbReference type="AlphaFoldDB" id="A0A9D2L8U9"/>
<evidence type="ECO:0000256" key="1">
    <source>
        <dbReference type="ARBA" id="ARBA00009869"/>
    </source>
</evidence>
<dbReference type="GO" id="GO:0046872">
    <property type="term" value="F:metal ion binding"/>
    <property type="evidence" value="ECO:0007669"/>
    <property type="project" value="UniProtKB-KW"/>
</dbReference>
<dbReference type="CDD" id="cd01577">
    <property type="entry name" value="IPMI_Swivel"/>
    <property type="match status" value="1"/>
</dbReference>
<evidence type="ECO:0000259" key="9">
    <source>
        <dbReference type="Pfam" id="PF00694"/>
    </source>
</evidence>
<evidence type="ECO:0000259" key="8">
    <source>
        <dbReference type="Pfam" id="PF00330"/>
    </source>
</evidence>
<evidence type="ECO:0000256" key="6">
    <source>
        <dbReference type="ARBA" id="ARBA00023239"/>
    </source>
</evidence>
<dbReference type="PANTHER" id="PTHR43345:SF2">
    <property type="entry name" value="3-ISOPROPYLMALATE DEHYDRATASE SMALL SUBUNIT 1"/>
    <property type="match status" value="1"/>
</dbReference>
<proteinExistence type="inferred from homology"/>
<dbReference type="PANTHER" id="PTHR43345">
    <property type="entry name" value="3-ISOPROPYLMALATE DEHYDRATASE SMALL SUBUNIT 2-RELATED-RELATED"/>
    <property type="match status" value="1"/>
</dbReference>
<keyword evidence="5" id="KW-0411">Iron-sulfur</keyword>
<dbReference type="Gene3D" id="3.20.19.10">
    <property type="entry name" value="Aconitase, domain 4"/>
    <property type="match status" value="1"/>
</dbReference>
<evidence type="ECO:0000313" key="10">
    <source>
        <dbReference type="EMBL" id="HJB08124.1"/>
    </source>
</evidence>
<keyword evidence="7" id="KW-0100">Branched-chain amino acid biosynthesis</keyword>
<evidence type="ECO:0000256" key="2">
    <source>
        <dbReference type="ARBA" id="ARBA00011245"/>
    </source>
</evidence>
<keyword evidence="6 7" id="KW-0456">Lyase</keyword>
<comment type="caution">
    <text evidence="10">The sequence shown here is derived from an EMBL/GenBank/DDBJ whole genome shotgun (WGS) entry which is preliminary data.</text>
</comment>
<dbReference type="SUPFAM" id="SSF53732">
    <property type="entry name" value="Aconitase iron-sulfur domain"/>
    <property type="match status" value="1"/>
</dbReference>
<gene>
    <name evidence="7" type="primary">leuD</name>
    <name evidence="10" type="ORF">H9716_09745</name>
</gene>
<comment type="catalytic activity">
    <reaction evidence="7">
        <text>(2R,3S)-3-isopropylmalate = (2S)-2-isopropylmalate</text>
        <dbReference type="Rhea" id="RHEA:32287"/>
        <dbReference type="ChEBI" id="CHEBI:1178"/>
        <dbReference type="ChEBI" id="CHEBI:35121"/>
        <dbReference type="EC" id="4.2.1.33"/>
    </reaction>
</comment>
<feature type="domain" description="Aconitase A/isopropylmalate dehydratase small subunit swivel" evidence="9">
    <location>
        <begin position="426"/>
        <end position="480"/>
    </location>
</feature>
<reference evidence="10" key="2">
    <citation type="submission" date="2021-04" db="EMBL/GenBank/DDBJ databases">
        <authorList>
            <person name="Gilroy R."/>
        </authorList>
    </citation>
    <scope>NUCLEOTIDE SEQUENCE</scope>
    <source>
        <strain evidence="10">CHK188-4685</strain>
    </source>
</reference>
<comment type="function">
    <text evidence="7">Catalyzes the isomerization between 2-isopropylmalate and 3-isopropylmalate, via the formation of 2-isopropylmaleate.</text>
</comment>
<dbReference type="NCBIfam" id="TIGR02087">
    <property type="entry name" value="LEUD_arch"/>
    <property type="match status" value="1"/>
</dbReference>
<keyword evidence="3" id="KW-0479">Metal-binding</keyword>